<evidence type="ECO:0000313" key="3">
    <source>
        <dbReference type="Proteomes" id="UP000243459"/>
    </source>
</evidence>
<feature type="region of interest" description="Disordered" evidence="1">
    <location>
        <begin position="18"/>
        <end position="83"/>
    </location>
</feature>
<evidence type="ECO:0000313" key="2">
    <source>
        <dbReference type="EMBL" id="ONK79371.1"/>
    </source>
</evidence>
<dbReference type="Proteomes" id="UP000243459">
    <property type="component" value="Chromosome 1"/>
</dbReference>
<dbReference type="Gramene" id="ONK79371">
    <property type="protein sequence ID" value="ONK79371"/>
    <property type="gene ID" value="A4U43_C01F5680"/>
</dbReference>
<feature type="compositionally biased region" description="Low complexity" evidence="1">
    <location>
        <begin position="69"/>
        <end position="79"/>
    </location>
</feature>
<gene>
    <name evidence="2" type="ORF">A4U43_C01F5680</name>
</gene>
<dbReference type="EMBL" id="CM007381">
    <property type="protein sequence ID" value="ONK79371.1"/>
    <property type="molecule type" value="Genomic_DNA"/>
</dbReference>
<organism evidence="2 3">
    <name type="scientific">Asparagus officinalis</name>
    <name type="common">Garden asparagus</name>
    <dbReference type="NCBI Taxonomy" id="4686"/>
    <lineage>
        <taxon>Eukaryota</taxon>
        <taxon>Viridiplantae</taxon>
        <taxon>Streptophyta</taxon>
        <taxon>Embryophyta</taxon>
        <taxon>Tracheophyta</taxon>
        <taxon>Spermatophyta</taxon>
        <taxon>Magnoliopsida</taxon>
        <taxon>Liliopsida</taxon>
        <taxon>Asparagales</taxon>
        <taxon>Asparagaceae</taxon>
        <taxon>Asparagoideae</taxon>
        <taxon>Asparagus</taxon>
    </lineage>
</organism>
<name>A0A5P1FRN1_ASPOF</name>
<evidence type="ECO:0000256" key="1">
    <source>
        <dbReference type="SAM" id="MobiDB-lite"/>
    </source>
</evidence>
<reference evidence="3" key="1">
    <citation type="journal article" date="2017" name="Nat. Commun.">
        <title>The asparagus genome sheds light on the origin and evolution of a young Y chromosome.</title>
        <authorList>
            <person name="Harkess A."/>
            <person name="Zhou J."/>
            <person name="Xu C."/>
            <person name="Bowers J.E."/>
            <person name="Van der Hulst R."/>
            <person name="Ayyampalayam S."/>
            <person name="Mercati F."/>
            <person name="Riccardi P."/>
            <person name="McKain M.R."/>
            <person name="Kakrana A."/>
            <person name="Tang H."/>
            <person name="Ray J."/>
            <person name="Groenendijk J."/>
            <person name="Arikit S."/>
            <person name="Mathioni S.M."/>
            <person name="Nakano M."/>
            <person name="Shan H."/>
            <person name="Telgmann-Rauber A."/>
            <person name="Kanno A."/>
            <person name="Yue Z."/>
            <person name="Chen H."/>
            <person name="Li W."/>
            <person name="Chen Y."/>
            <person name="Xu X."/>
            <person name="Zhang Y."/>
            <person name="Luo S."/>
            <person name="Chen H."/>
            <person name="Gao J."/>
            <person name="Mao Z."/>
            <person name="Pires J.C."/>
            <person name="Luo M."/>
            <person name="Kudrna D."/>
            <person name="Wing R.A."/>
            <person name="Meyers B.C."/>
            <person name="Yi K."/>
            <person name="Kong H."/>
            <person name="Lavrijsen P."/>
            <person name="Sunseri F."/>
            <person name="Falavigna A."/>
            <person name="Ye Y."/>
            <person name="Leebens-Mack J.H."/>
            <person name="Chen G."/>
        </authorList>
    </citation>
    <scope>NUCLEOTIDE SEQUENCE [LARGE SCALE GENOMIC DNA]</scope>
    <source>
        <strain evidence="3">cv. DH0086</strain>
    </source>
</reference>
<proteinExistence type="predicted"/>
<keyword evidence="3" id="KW-1185">Reference proteome</keyword>
<protein>
    <submittedName>
        <fullName evidence="2">Uncharacterized protein</fullName>
    </submittedName>
</protein>
<dbReference type="AlphaFoldDB" id="A0A5P1FRN1"/>
<sequence>MPEWNETITMTCLSAASATSGSLGQAPTDCRRPSNSGARPVDRVQTPAYTEDGAVQAHQQAGARPPPSSRAGGSSRPGPVKMSARQAMGLLHWLCGLEKLSLVADHFLCLGTREGLFADDGRSTRTRKRRRS</sequence>
<accession>A0A5P1FRN1</accession>